<evidence type="ECO:0000313" key="4">
    <source>
        <dbReference type="EMBL" id="AQW88048.1"/>
    </source>
</evidence>
<dbReference type="AlphaFoldDB" id="A0A1S6U8H7"/>
<feature type="repeat" description="TPR" evidence="1">
    <location>
        <begin position="199"/>
        <end position="232"/>
    </location>
</feature>
<dbReference type="GeneID" id="56566844"/>
<feature type="signal peptide" evidence="3">
    <location>
        <begin position="1"/>
        <end position="19"/>
    </location>
</feature>
<keyword evidence="1" id="KW-0802">TPR repeat</keyword>
<keyword evidence="5" id="KW-1185">Reference proteome</keyword>
<dbReference type="EMBL" id="CP017258">
    <property type="protein sequence ID" value="AQW88048.1"/>
    <property type="molecule type" value="Genomic_DNA"/>
</dbReference>
<keyword evidence="2" id="KW-0175">Coiled coil</keyword>
<dbReference type="InterPro" id="IPR019734">
    <property type="entry name" value="TPR_rpt"/>
</dbReference>
<proteinExistence type="predicted"/>
<evidence type="ECO:0000256" key="3">
    <source>
        <dbReference type="SAM" id="SignalP"/>
    </source>
</evidence>
<evidence type="ECO:0000256" key="1">
    <source>
        <dbReference type="PROSITE-ProRule" id="PRU00339"/>
    </source>
</evidence>
<dbReference type="Gene3D" id="1.25.40.10">
    <property type="entry name" value="Tetratricopeptide repeat domain"/>
    <property type="match status" value="1"/>
</dbReference>
<dbReference type="PROSITE" id="PS50005">
    <property type="entry name" value="TPR"/>
    <property type="match status" value="1"/>
</dbReference>
<reference evidence="5" key="1">
    <citation type="submission" date="2016-09" db="EMBL/GenBank/DDBJ databases">
        <title>Comparative genomics of the Campylobacter concisus group.</title>
        <authorList>
            <person name="Miller W.G."/>
            <person name="Yee E."/>
            <person name="Chapman M.H."/>
            <person name="Huynh S."/>
            <person name="Bono J.L."/>
            <person name="On S.L.W."/>
            <person name="StLeger J."/>
            <person name="Foster G."/>
            <person name="Parker C.T."/>
        </authorList>
    </citation>
    <scope>NUCLEOTIDE SEQUENCE [LARGE SCALE GENOMIC DNA]</scope>
    <source>
        <strain evidence="5">RM18021</strain>
    </source>
</reference>
<feature type="chain" id="PRO_5012074341" evidence="3">
    <location>
        <begin position="20"/>
        <end position="279"/>
    </location>
</feature>
<evidence type="ECO:0000256" key="2">
    <source>
        <dbReference type="SAM" id="Coils"/>
    </source>
</evidence>
<keyword evidence="3" id="KW-0732">Signal</keyword>
<sequence>MIKNIFSLAVISSITAASLAGEISVFNAGNLDTANPYGLTEGEKEVLKNKHNVATLESNLNTNQEQIQGLQSIVESLSARIYKLEQRLNEIDSRMLSDLNSSNTSFESLKQYVEETRKIQEKNYTKITKTLKQLGTLIDKKEIKPKEEKKVTTKSNKNNFSSKSNNDIYKNAVKLFNENKLDDAKEHFEYLIEKNNRPATSNFYLGEIEYKNKLYANAIAYYQKSIEMDDKASYLPKLLYHTAISFDKVGDTSSANRFYKALKIGYPETKEAQASPDRK</sequence>
<dbReference type="InterPro" id="IPR011990">
    <property type="entry name" value="TPR-like_helical_dom_sf"/>
</dbReference>
<dbReference type="Gene3D" id="1.20.5.340">
    <property type="match status" value="1"/>
</dbReference>
<protein>
    <submittedName>
        <fullName evidence="4">Tol-Pal system protein YbgF</fullName>
    </submittedName>
</protein>
<feature type="coiled-coil region" evidence="2">
    <location>
        <begin position="67"/>
        <end position="94"/>
    </location>
</feature>
<dbReference type="KEGG" id="cpin:CPIN18020_1203"/>
<gene>
    <name evidence="4" type="primary">ybgF</name>
    <name evidence="4" type="ORF">CPIN18021_1252</name>
</gene>
<dbReference type="SUPFAM" id="SSF48452">
    <property type="entry name" value="TPR-like"/>
    <property type="match status" value="1"/>
</dbReference>
<dbReference type="Proteomes" id="UP000190868">
    <property type="component" value="Chromosome"/>
</dbReference>
<evidence type="ECO:0000313" key="5">
    <source>
        <dbReference type="Proteomes" id="UP000190868"/>
    </source>
</evidence>
<name>A0A1S6U8H7_9BACT</name>
<dbReference type="RefSeq" id="WP_078423602.1">
    <property type="nucleotide sequence ID" value="NZ_CP017018.1"/>
</dbReference>
<dbReference type="Pfam" id="PF13432">
    <property type="entry name" value="TPR_16"/>
    <property type="match status" value="1"/>
</dbReference>
<organism evidence="4 5">
    <name type="scientific">Campylobacter pinnipediorum subsp. caledonicus</name>
    <dbReference type="NCBI Taxonomy" id="1874362"/>
    <lineage>
        <taxon>Bacteria</taxon>
        <taxon>Pseudomonadati</taxon>
        <taxon>Campylobacterota</taxon>
        <taxon>Epsilonproteobacteria</taxon>
        <taxon>Campylobacterales</taxon>
        <taxon>Campylobacteraceae</taxon>
        <taxon>Campylobacter</taxon>
    </lineage>
</organism>
<accession>A0A1S6U8H7</accession>